<dbReference type="InterPro" id="IPR034812">
    <property type="entry name" value="Ppo-like_N"/>
</dbReference>
<evidence type="ECO:0000256" key="3">
    <source>
        <dbReference type="ARBA" id="ARBA00022723"/>
    </source>
</evidence>
<evidence type="ECO:0008006" key="10">
    <source>
        <dbReference type="Google" id="ProtNLM"/>
    </source>
</evidence>
<dbReference type="GO" id="GO:0005506">
    <property type="term" value="F:iron ion binding"/>
    <property type="evidence" value="ECO:0007669"/>
    <property type="project" value="InterPro"/>
</dbReference>
<dbReference type="Proteomes" id="UP000800035">
    <property type="component" value="Unassembled WGS sequence"/>
</dbReference>
<name>A0A6A5TZE5_9PLEO</name>
<evidence type="ECO:0000313" key="8">
    <source>
        <dbReference type="EMBL" id="KAF1957002.1"/>
    </source>
</evidence>
<dbReference type="SUPFAM" id="SSF48264">
    <property type="entry name" value="Cytochrome P450"/>
    <property type="match status" value="1"/>
</dbReference>
<dbReference type="SUPFAM" id="SSF48113">
    <property type="entry name" value="Heme-dependent peroxidases"/>
    <property type="match status" value="1"/>
</dbReference>
<keyword evidence="9" id="KW-1185">Reference proteome</keyword>
<dbReference type="Gene3D" id="1.10.640.10">
    <property type="entry name" value="Haem peroxidase domain superfamily, animal type"/>
    <property type="match status" value="1"/>
</dbReference>
<dbReference type="InterPro" id="IPR036396">
    <property type="entry name" value="Cyt_P450_sf"/>
</dbReference>
<dbReference type="PANTHER" id="PTHR11903">
    <property type="entry name" value="PROSTAGLANDIN G/H SYNTHASE"/>
    <property type="match status" value="1"/>
</dbReference>
<gene>
    <name evidence="8" type="ORF">CC80DRAFT_561492</name>
</gene>
<dbReference type="EMBL" id="ML976990">
    <property type="protein sequence ID" value="KAF1957002.1"/>
    <property type="molecule type" value="Genomic_DNA"/>
</dbReference>
<dbReference type="GO" id="GO:0016705">
    <property type="term" value="F:oxidoreductase activity, acting on paired donors, with incorporation or reduction of molecular oxygen"/>
    <property type="evidence" value="ECO:0007669"/>
    <property type="project" value="InterPro"/>
</dbReference>
<dbReference type="CDD" id="cd09817">
    <property type="entry name" value="linoleate_diol_synthase_like"/>
    <property type="match status" value="1"/>
</dbReference>
<keyword evidence="5" id="KW-0560">Oxidoreductase</keyword>
<dbReference type="GO" id="GO:0004497">
    <property type="term" value="F:monooxygenase activity"/>
    <property type="evidence" value="ECO:0007669"/>
    <property type="project" value="InterPro"/>
</dbReference>
<evidence type="ECO:0000256" key="6">
    <source>
        <dbReference type="ARBA" id="ARBA00023004"/>
    </source>
</evidence>
<accession>A0A6A5TZE5</accession>
<comment type="subunit">
    <text evidence="1">Homotetramer.</text>
</comment>
<dbReference type="GO" id="GO:0004601">
    <property type="term" value="F:peroxidase activity"/>
    <property type="evidence" value="ECO:0007669"/>
    <property type="project" value="InterPro"/>
</dbReference>
<dbReference type="Pfam" id="PF00067">
    <property type="entry name" value="p450"/>
    <property type="match status" value="1"/>
</dbReference>
<proteinExistence type="predicted"/>
<keyword evidence="2 7" id="KW-0349">Heme</keyword>
<protein>
    <recommendedName>
        <fullName evidence="10">Linoleate 8R-lipoxygenase</fullName>
    </recommendedName>
</protein>
<keyword evidence="4" id="KW-0223">Dioxygenase</keyword>
<dbReference type="InterPro" id="IPR019791">
    <property type="entry name" value="Haem_peroxidase_animal"/>
</dbReference>
<reference evidence="8" key="1">
    <citation type="journal article" date="2020" name="Stud. Mycol.">
        <title>101 Dothideomycetes genomes: a test case for predicting lifestyles and emergence of pathogens.</title>
        <authorList>
            <person name="Haridas S."/>
            <person name="Albert R."/>
            <person name="Binder M."/>
            <person name="Bloem J."/>
            <person name="Labutti K."/>
            <person name="Salamov A."/>
            <person name="Andreopoulos B."/>
            <person name="Baker S."/>
            <person name="Barry K."/>
            <person name="Bills G."/>
            <person name="Bluhm B."/>
            <person name="Cannon C."/>
            <person name="Castanera R."/>
            <person name="Culley D."/>
            <person name="Daum C."/>
            <person name="Ezra D."/>
            <person name="Gonzalez J."/>
            <person name="Henrissat B."/>
            <person name="Kuo A."/>
            <person name="Liang C."/>
            <person name="Lipzen A."/>
            <person name="Lutzoni F."/>
            <person name="Magnuson J."/>
            <person name="Mondo S."/>
            <person name="Nolan M."/>
            <person name="Ohm R."/>
            <person name="Pangilinan J."/>
            <person name="Park H.-J."/>
            <person name="Ramirez L."/>
            <person name="Alfaro M."/>
            <person name="Sun H."/>
            <person name="Tritt A."/>
            <person name="Yoshinaga Y."/>
            <person name="Zwiers L.-H."/>
            <person name="Turgeon B."/>
            <person name="Goodwin S."/>
            <person name="Spatafora J."/>
            <person name="Crous P."/>
            <person name="Grigoriev I."/>
        </authorList>
    </citation>
    <scope>NUCLEOTIDE SEQUENCE</scope>
    <source>
        <strain evidence="8">CBS 675.92</strain>
    </source>
</reference>
<keyword evidence="3 7" id="KW-0479">Metal-binding</keyword>
<dbReference type="InterPro" id="IPR050783">
    <property type="entry name" value="Oxylipin_biosynth_metab"/>
</dbReference>
<dbReference type="InterPro" id="IPR001128">
    <property type="entry name" value="Cyt_P450"/>
</dbReference>
<dbReference type="PANTHER" id="PTHR11903:SF37">
    <property type="entry name" value="PSI-PRODUCING OXYGENASE A"/>
    <property type="match status" value="1"/>
</dbReference>
<dbReference type="InterPro" id="IPR010255">
    <property type="entry name" value="Haem_peroxidase_sf"/>
</dbReference>
<feature type="binding site" description="axial binding residue" evidence="7">
    <location>
        <position position="347"/>
    </location>
    <ligand>
        <name>heme b</name>
        <dbReference type="ChEBI" id="CHEBI:60344"/>
    </ligand>
    <ligandPart>
        <name>Fe</name>
        <dbReference type="ChEBI" id="CHEBI:18248"/>
    </ligandPart>
</feature>
<dbReference type="Gene3D" id="1.10.630.10">
    <property type="entry name" value="Cytochrome P450"/>
    <property type="match status" value="1"/>
</dbReference>
<dbReference type="OrthoDB" id="823504at2759"/>
<dbReference type="PRINTS" id="PR00457">
    <property type="entry name" value="ANPEROXIDASE"/>
</dbReference>
<evidence type="ECO:0000313" key="9">
    <source>
        <dbReference type="Proteomes" id="UP000800035"/>
    </source>
</evidence>
<evidence type="ECO:0000256" key="5">
    <source>
        <dbReference type="ARBA" id="ARBA00023002"/>
    </source>
</evidence>
<dbReference type="AlphaFoldDB" id="A0A6A5TZE5"/>
<evidence type="ECO:0000256" key="4">
    <source>
        <dbReference type="ARBA" id="ARBA00022964"/>
    </source>
</evidence>
<dbReference type="Pfam" id="PF03098">
    <property type="entry name" value="An_peroxidase"/>
    <property type="match status" value="1"/>
</dbReference>
<dbReference type="InterPro" id="IPR037120">
    <property type="entry name" value="Haem_peroxidase_sf_animal"/>
</dbReference>
<evidence type="ECO:0000256" key="7">
    <source>
        <dbReference type="PIRSR" id="PIRSR619791-2"/>
    </source>
</evidence>
<evidence type="ECO:0000256" key="1">
    <source>
        <dbReference type="ARBA" id="ARBA00011881"/>
    </source>
</evidence>
<dbReference type="GO" id="GO:0006631">
    <property type="term" value="P:fatty acid metabolic process"/>
    <property type="evidence" value="ECO:0007669"/>
    <property type="project" value="UniProtKB-ARBA"/>
</dbReference>
<dbReference type="PROSITE" id="PS50292">
    <property type="entry name" value="PEROXIDASE_3"/>
    <property type="match status" value="1"/>
</dbReference>
<keyword evidence="6 7" id="KW-0408">Iron</keyword>
<dbReference type="GO" id="GO:0051213">
    <property type="term" value="F:dioxygenase activity"/>
    <property type="evidence" value="ECO:0007669"/>
    <property type="project" value="UniProtKB-KW"/>
</dbReference>
<organism evidence="8 9">
    <name type="scientific">Byssothecium circinans</name>
    <dbReference type="NCBI Taxonomy" id="147558"/>
    <lineage>
        <taxon>Eukaryota</taxon>
        <taxon>Fungi</taxon>
        <taxon>Dikarya</taxon>
        <taxon>Ascomycota</taxon>
        <taxon>Pezizomycotina</taxon>
        <taxon>Dothideomycetes</taxon>
        <taxon>Pleosporomycetidae</taxon>
        <taxon>Pleosporales</taxon>
        <taxon>Massarineae</taxon>
        <taxon>Massarinaceae</taxon>
        <taxon>Byssothecium</taxon>
    </lineage>
</organism>
<sequence length="1033" mass="115146">MPNFNLFKDGSKPEDPKDLLVQRLIRDLVSQLKPERIDANNQLLKGLLDAAAVGGKINDKNYVAERLIQALASLPKGSPIGDVGTGLLLKDLYRTADGSNNNVLFPHIGKAGSFYARSVPPKHVSPRLPDPSILFDALLAREGSPRPHPNKISSVLLATATIIIHDIFRTSDHDQNIANVSSYLDLSPLYGADQETQNSVRTLKDGMLKPDTFAEVRLLGQPPEVPALLVCYNRFHNYVAEQLAVINENDRFSLPAGIDQADTVAYTKAVEKRDNDLFQTARLVTSSLYVQIVTNDYIRTILNLQRTESEWIIDARKDYAELFGHNNIEEGIGNQVSVEFNLIYRWHSAISPKNEQFVNNFFGKLFPNTKFEDITQPEFRAGMRAWAMKLPVDPGHRTFGGLERNAEGYFNDADLVKLMTEATEDSASSFGARHIPTALKAVEILGIQQARRWGVATLNEVRSHFGMLPYRTFTDINSDPDVAASLEALYEDVDNVELYPGCVVEEAKQSMTPASGLCAGFTTTRAILSDAVSLIRGDRFYTLDYSPVLLTAFGFEEAGNDSSVAQGGYRGNSIYALYPFTLPSEMRKIKQSLNQLSEYSYEPPKLAPKSIIVTTWKGVNNVLLYSRAYSIPYGKAFNQLGEFEHMLGSNTAVATEKRKTIYRAVYSTARSIDDFAQCILTITNDLVSRHSNKLRNIYEVDAAKDIAILSWTQFAARLFHVPMRDSKNPEADFDDRKLYELFRPIYVFIFLDTEPTKSFSRRKNALEAYEQLADVVKPICEAVKAQSIGKLFQQTGSKFSKNELLPNHGVKVLERLFEGGKSSDDVVGLVITLSSSIAVVNAQAMTQMLDLFLQEPYRSKDWPEIQKLAAHSSPINSEQLRRYTQEALRLVSPISSIVRVGSMNVTLVDGSNTHSVRKGDSVILDIAEASRDPMTFPNPDEIKLDRPEECYIQFGYGTQFCIRKTLAIAGLSEQLKVLGKLGTLKRAMDNQGKLRTKKEGAVLSFLSDASDAWNPLPTSMKVHYDSDGKGKVL</sequence>
<evidence type="ECO:0000256" key="2">
    <source>
        <dbReference type="ARBA" id="ARBA00022617"/>
    </source>
</evidence>
<dbReference type="GO" id="GO:0006979">
    <property type="term" value="P:response to oxidative stress"/>
    <property type="evidence" value="ECO:0007669"/>
    <property type="project" value="InterPro"/>
</dbReference>
<dbReference type="GO" id="GO:0020037">
    <property type="term" value="F:heme binding"/>
    <property type="evidence" value="ECO:0007669"/>
    <property type="project" value="InterPro"/>
</dbReference>